<feature type="domain" description="Dynamin-type G" evidence="4">
    <location>
        <begin position="34"/>
        <end position="317"/>
    </location>
</feature>
<dbReference type="InterPro" id="IPR000375">
    <property type="entry name" value="Dynamin_stalk"/>
</dbReference>
<keyword evidence="2" id="KW-0342">GTP-binding</keyword>
<reference evidence="5" key="1">
    <citation type="submission" date="2020-03" db="EMBL/GenBank/DDBJ databases">
        <title>Site-based positive gene gene selection in Geosmithia morbida across the United States reveals a broad range of putative effectors and factors for local host and environmental adapation.</title>
        <authorList>
            <person name="Onufrak A."/>
            <person name="Murdoch R.W."/>
            <person name="Gazis R."/>
            <person name="Huff M."/>
            <person name="Staton M."/>
            <person name="Klingeman W."/>
            <person name="Hadziabdic D."/>
        </authorList>
    </citation>
    <scope>NUCLEOTIDE SEQUENCE</scope>
    <source>
        <strain evidence="5">1262</strain>
    </source>
</reference>
<dbReference type="EMBL" id="JAANYQ010000012">
    <property type="protein sequence ID" value="KAF4121448.1"/>
    <property type="molecule type" value="Genomic_DNA"/>
</dbReference>
<dbReference type="Gene3D" id="3.40.50.300">
    <property type="entry name" value="P-loop containing nucleotide triphosphate hydrolases"/>
    <property type="match status" value="1"/>
</dbReference>
<dbReference type="Proteomes" id="UP000749293">
    <property type="component" value="Unassembled WGS sequence"/>
</dbReference>
<protein>
    <submittedName>
        <fullName evidence="5">Dynamin central region</fullName>
    </submittedName>
</protein>
<dbReference type="GO" id="GO:0000266">
    <property type="term" value="P:mitochondrial fission"/>
    <property type="evidence" value="ECO:0007669"/>
    <property type="project" value="TreeGrafter"/>
</dbReference>
<dbReference type="OrthoDB" id="415706at2759"/>
<dbReference type="Gene3D" id="1.20.120.1240">
    <property type="entry name" value="Dynamin, middle domain"/>
    <property type="match status" value="1"/>
</dbReference>
<name>A0A9P4YQV4_9HYPO</name>
<dbReference type="CDD" id="cd08771">
    <property type="entry name" value="DLP_1"/>
    <property type="match status" value="1"/>
</dbReference>
<dbReference type="InterPro" id="IPR030381">
    <property type="entry name" value="G_DYNAMIN_dom"/>
</dbReference>
<comment type="caution">
    <text evidence="5">The sequence shown here is derived from an EMBL/GenBank/DDBJ whole genome shotgun (WGS) entry which is preliminary data.</text>
</comment>
<dbReference type="GO" id="GO:0003924">
    <property type="term" value="F:GTPase activity"/>
    <property type="evidence" value="ECO:0007669"/>
    <property type="project" value="InterPro"/>
</dbReference>
<evidence type="ECO:0000313" key="5">
    <source>
        <dbReference type="EMBL" id="KAF4121448.1"/>
    </source>
</evidence>
<evidence type="ECO:0000256" key="1">
    <source>
        <dbReference type="ARBA" id="ARBA00022741"/>
    </source>
</evidence>
<dbReference type="GeneID" id="55968085"/>
<evidence type="ECO:0000313" key="6">
    <source>
        <dbReference type="Proteomes" id="UP000749293"/>
    </source>
</evidence>
<feature type="domain" description="GED" evidence="3">
    <location>
        <begin position="605"/>
        <end position="696"/>
    </location>
</feature>
<dbReference type="GO" id="GO:0005525">
    <property type="term" value="F:GTP binding"/>
    <property type="evidence" value="ECO:0007669"/>
    <property type="project" value="InterPro"/>
</dbReference>
<keyword evidence="1" id="KW-0547">Nucleotide-binding</keyword>
<dbReference type="InterPro" id="IPR045063">
    <property type="entry name" value="Dynamin_N"/>
</dbReference>
<sequence>MGSLHKDSNSLLTEDHRGVLDTIDSLRSKGIGKYVDLPQIIVCGDQSSGKSSVLEAISGLSFPTKDALCTRFATELVLRRSSETTAKFSILPGSDRTDSEKKKLSSFRHTTSDLDLAKVIGDAQELMGLNGKDRVFSTDILRVELSSPTQPHLTLVDLPGLFLAGNKTQSLEDAKMVEHLVLSYMEQPRSIILAVVSAKSEFALQQVTQRAREKDPDGHRTVGLITKPDTLDEGSESQTSYLELAHNRDVEFRHGWHVVRNRDFKSRNSSRAERDAAEEAFFSSGVWSSLSPAQLGIQSLITKLSKLLYDHTLSNLPEVLQEVDSGISSCRQSLQKLGHGRESTRDQIMYLVRLSQSFNALVDASARGDYYDPSFFKDSKSEVGYQRRLRARVQNCLIDFSKAMFAKGKAVTIVDDPEKVSETSEPRRVLRQDYIYEVSIVMARNRGRELPGSFNPLMIQELFAAQCQPWKSLAQDCIDAVLEAAQDILQSAIEHVADEVTAERLLLDVIKSSFQDIRLVVQEKLDELLYPHLEGHPITYNIYLINKIQEVKQDRHKEGLLKSFRDCVNLDEKDREGAAYTFTDMERVFTNVQAFTMPDLEYGASETAVDFMEEYYNVAYQKFTDDVGVLAIEQCVIRRLASVLSADSVLEMEEKKVNDLASESPETLVLRKRLTEKLEVLEAGKKALGGLRHVRF</sequence>
<dbReference type="GO" id="GO:0016559">
    <property type="term" value="P:peroxisome fission"/>
    <property type="evidence" value="ECO:0007669"/>
    <property type="project" value="TreeGrafter"/>
</dbReference>
<dbReference type="Pfam" id="PF00350">
    <property type="entry name" value="Dynamin_N"/>
    <property type="match status" value="1"/>
</dbReference>
<dbReference type="FunFam" id="3.40.50.300:FF:001425">
    <property type="entry name" value="Dynamin GTPase, putative"/>
    <property type="match status" value="1"/>
</dbReference>
<gene>
    <name evidence="5" type="ORF">GMORB2_1855</name>
</gene>
<dbReference type="PANTHER" id="PTHR11566:SF21">
    <property type="entry name" value="DYNAMIN RELATED PROTEIN 1, ISOFORM A"/>
    <property type="match status" value="1"/>
</dbReference>
<evidence type="ECO:0000259" key="4">
    <source>
        <dbReference type="PROSITE" id="PS51718"/>
    </source>
</evidence>
<evidence type="ECO:0000256" key="2">
    <source>
        <dbReference type="ARBA" id="ARBA00023134"/>
    </source>
</evidence>
<dbReference type="GO" id="GO:0016020">
    <property type="term" value="C:membrane"/>
    <property type="evidence" value="ECO:0007669"/>
    <property type="project" value="TreeGrafter"/>
</dbReference>
<dbReference type="InterPro" id="IPR001401">
    <property type="entry name" value="Dynamin_GTPase"/>
</dbReference>
<keyword evidence="6" id="KW-1185">Reference proteome</keyword>
<dbReference type="InterPro" id="IPR027417">
    <property type="entry name" value="P-loop_NTPase"/>
</dbReference>
<dbReference type="GO" id="GO:0006897">
    <property type="term" value="P:endocytosis"/>
    <property type="evidence" value="ECO:0007669"/>
    <property type="project" value="TreeGrafter"/>
</dbReference>
<evidence type="ECO:0000259" key="3">
    <source>
        <dbReference type="PROSITE" id="PS51388"/>
    </source>
</evidence>
<dbReference type="Pfam" id="PF01031">
    <property type="entry name" value="Dynamin_M"/>
    <property type="match status" value="1"/>
</dbReference>
<organism evidence="5 6">
    <name type="scientific">Geosmithia morbida</name>
    <dbReference type="NCBI Taxonomy" id="1094350"/>
    <lineage>
        <taxon>Eukaryota</taxon>
        <taxon>Fungi</taxon>
        <taxon>Dikarya</taxon>
        <taxon>Ascomycota</taxon>
        <taxon>Pezizomycotina</taxon>
        <taxon>Sordariomycetes</taxon>
        <taxon>Hypocreomycetidae</taxon>
        <taxon>Hypocreales</taxon>
        <taxon>Bionectriaceae</taxon>
        <taxon>Geosmithia</taxon>
    </lineage>
</organism>
<dbReference type="AlphaFoldDB" id="A0A9P4YQV4"/>
<dbReference type="PROSITE" id="PS51388">
    <property type="entry name" value="GED"/>
    <property type="match status" value="1"/>
</dbReference>
<accession>A0A9P4YQV4</accession>
<dbReference type="PROSITE" id="PS51718">
    <property type="entry name" value="G_DYNAMIN_2"/>
    <property type="match status" value="1"/>
</dbReference>
<dbReference type="InterPro" id="IPR022812">
    <property type="entry name" value="Dynamin"/>
</dbReference>
<proteinExistence type="predicted"/>
<dbReference type="SMART" id="SM00053">
    <property type="entry name" value="DYNc"/>
    <property type="match status" value="1"/>
</dbReference>
<dbReference type="InterPro" id="IPR020850">
    <property type="entry name" value="GED_dom"/>
</dbReference>
<dbReference type="RefSeq" id="XP_035320100.1">
    <property type="nucleotide sequence ID" value="XM_035463836.1"/>
</dbReference>
<dbReference type="PANTHER" id="PTHR11566">
    <property type="entry name" value="DYNAMIN"/>
    <property type="match status" value="1"/>
</dbReference>
<dbReference type="PRINTS" id="PR00195">
    <property type="entry name" value="DYNAMIN"/>
</dbReference>
<dbReference type="GO" id="GO:0005739">
    <property type="term" value="C:mitochondrion"/>
    <property type="evidence" value="ECO:0007669"/>
    <property type="project" value="TreeGrafter"/>
</dbReference>
<dbReference type="GO" id="GO:0005874">
    <property type="term" value="C:microtubule"/>
    <property type="evidence" value="ECO:0007669"/>
    <property type="project" value="TreeGrafter"/>
</dbReference>
<dbReference type="SUPFAM" id="SSF52540">
    <property type="entry name" value="P-loop containing nucleoside triphosphate hydrolases"/>
    <property type="match status" value="1"/>
</dbReference>
<dbReference type="GO" id="GO:0048312">
    <property type="term" value="P:intracellular distribution of mitochondria"/>
    <property type="evidence" value="ECO:0007669"/>
    <property type="project" value="TreeGrafter"/>
</dbReference>
<dbReference type="GO" id="GO:0008017">
    <property type="term" value="F:microtubule binding"/>
    <property type="evidence" value="ECO:0007669"/>
    <property type="project" value="TreeGrafter"/>
</dbReference>